<reference evidence="1" key="1">
    <citation type="submission" date="2014-09" db="EMBL/GenBank/DDBJ databases">
        <authorList>
            <person name="Magalhaes I.L.F."/>
            <person name="Oliveira U."/>
            <person name="Santos F.R."/>
            <person name="Vidigal T.H.D.A."/>
            <person name="Brescovit A.D."/>
            <person name="Santos A.J."/>
        </authorList>
    </citation>
    <scope>NUCLEOTIDE SEQUENCE</scope>
    <source>
        <tissue evidence="1">Shoot tissue taken approximately 20 cm above the soil surface</tissue>
    </source>
</reference>
<proteinExistence type="predicted"/>
<organism evidence="1">
    <name type="scientific">Arundo donax</name>
    <name type="common">Giant reed</name>
    <name type="synonym">Donax arundinaceus</name>
    <dbReference type="NCBI Taxonomy" id="35708"/>
    <lineage>
        <taxon>Eukaryota</taxon>
        <taxon>Viridiplantae</taxon>
        <taxon>Streptophyta</taxon>
        <taxon>Embryophyta</taxon>
        <taxon>Tracheophyta</taxon>
        <taxon>Spermatophyta</taxon>
        <taxon>Magnoliopsida</taxon>
        <taxon>Liliopsida</taxon>
        <taxon>Poales</taxon>
        <taxon>Poaceae</taxon>
        <taxon>PACMAD clade</taxon>
        <taxon>Arundinoideae</taxon>
        <taxon>Arundineae</taxon>
        <taxon>Arundo</taxon>
    </lineage>
</organism>
<name>A0A0A9GXJ0_ARUDO</name>
<protein>
    <submittedName>
        <fullName evidence="1">Uncharacterized protein</fullName>
    </submittedName>
</protein>
<reference evidence="1" key="2">
    <citation type="journal article" date="2015" name="Data Brief">
        <title>Shoot transcriptome of the giant reed, Arundo donax.</title>
        <authorList>
            <person name="Barrero R.A."/>
            <person name="Guerrero F.D."/>
            <person name="Moolhuijzen P."/>
            <person name="Goolsby J.A."/>
            <person name="Tidwell J."/>
            <person name="Bellgard S.E."/>
            <person name="Bellgard M.I."/>
        </authorList>
    </citation>
    <scope>NUCLEOTIDE SEQUENCE</scope>
    <source>
        <tissue evidence="1">Shoot tissue taken approximately 20 cm above the soil surface</tissue>
    </source>
</reference>
<dbReference type="EMBL" id="GBRH01170585">
    <property type="protein sequence ID" value="JAE27311.1"/>
    <property type="molecule type" value="Transcribed_RNA"/>
</dbReference>
<accession>A0A0A9GXJ0</accession>
<sequence>MAQYFTPKFQYPCSLAHNDIFSAKNYFPVILLRRIPEFWLS</sequence>
<evidence type="ECO:0000313" key="1">
    <source>
        <dbReference type="EMBL" id="JAE27311.1"/>
    </source>
</evidence>
<dbReference type="AlphaFoldDB" id="A0A0A9GXJ0"/>